<sequence length="114" mass="12158">MPQGLLYTTYGPAEKPIKAGKTSPIIGSACLVELNEGEGAGTLAPQLCGQGVGRIPKHSRRLMHALFQILGDRVGIVVDSGNRRTADIGERRYAITGYSHPAPPFFVDKALSQV</sequence>
<protein>
    <submittedName>
        <fullName evidence="1">Uncharacterized protein</fullName>
    </submittedName>
</protein>
<accession>A0A644ZDJ0</accession>
<gene>
    <name evidence="1" type="ORF">SDC9_85567</name>
</gene>
<dbReference type="AlphaFoldDB" id="A0A644ZDJ0"/>
<dbReference type="EMBL" id="VSSQ01008466">
    <property type="protein sequence ID" value="MPM38936.1"/>
    <property type="molecule type" value="Genomic_DNA"/>
</dbReference>
<reference evidence="1" key="1">
    <citation type="submission" date="2019-08" db="EMBL/GenBank/DDBJ databases">
        <authorList>
            <person name="Kucharzyk K."/>
            <person name="Murdoch R.W."/>
            <person name="Higgins S."/>
            <person name="Loffler F."/>
        </authorList>
    </citation>
    <scope>NUCLEOTIDE SEQUENCE</scope>
</reference>
<name>A0A644ZDJ0_9ZZZZ</name>
<comment type="caution">
    <text evidence="1">The sequence shown here is derived from an EMBL/GenBank/DDBJ whole genome shotgun (WGS) entry which is preliminary data.</text>
</comment>
<proteinExistence type="predicted"/>
<organism evidence="1">
    <name type="scientific">bioreactor metagenome</name>
    <dbReference type="NCBI Taxonomy" id="1076179"/>
    <lineage>
        <taxon>unclassified sequences</taxon>
        <taxon>metagenomes</taxon>
        <taxon>ecological metagenomes</taxon>
    </lineage>
</organism>
<evidence type="ECO:0000313" key="1">
    <source>
        <dbReference type="EMBL" id="MPM38936.1"/>
    </source>
</evidence>